<sequence length="304" mass="31932">MTETASGTAPGTVSGASSLLGASDIRSIASRAGISPAKKYGQNFVIDPGTVRKIAALAGPGPSSTVIEVGPGLGSLTLALLETGAAVFAVEIDPKLAGLLSSTVETYMPQAAGRLHVIRSDALELEPSQISSAPASLMLVSNLPYNAATPIILTLLERFPGLSSFVVMVQKEVAERLAAQPGSKVYGVPSVKLAWYGTAQFAGVIGRNVFWPAPHIDSALVEFHRHTDPQAAKRSKNHALKYRTFLLIDKAFGQRRKTLRSALKGIVGDNTYRQAGIDASRRGETLTIEEFAALAQAKISAGTP</sequence>
<evidence type="ECO:0000256" key="3">
    <source>
        <dbReference type="ARBA" id="ARBA00022603"/>
    </source>
</evidence>
<feature type="binding site" evidence="7 8">
    <location>
        <position position="70"/>
    </location>
    <ligand>
        <name>S-adenosyl-L-methionine</name>
        <dbReference type="ChEBI" id="CHEBI:59789"/>
    </ligand>
</feature>
<name>J0X0P5_9BIFI</name>
<dbReference type="InterPro" id="IPR023165">
    <property type="entry name" value="rRNA_Ade_diMease-like_C"/>
</dbReference>
<dbReference type="EMBL" id="AGZS01000003">
    <property type="protein sequence ID" value="EJD64941.1"/>
    <property type="molecule type" value="Genomic_DNA"/>
</dbReference>
<comment type="subcellular location">
    <subcellularLocation>
        <location evidence="7">Cytoplasm</location>
    </subcellularLocation>
</comment>
<keyword evidence="6 7" id="KW-0694">RNA-binding</keyword>
<evidence type="ECO:0000256" key="8">
    <source>
        <dbReference type="PROSITE-ProRule" id="PRU01026"/>
    </source>
</evidence>
<gene>
    <name evidence="7" type="primary">rsmA</name>
    <name evidence="7" type="synonym">ksgA</name>
    <name evidence="10" type="ORF">HMPREF9156_00816</name>
</gene>
<comment type="similarity">
    <text evidence="7">Belongs to the class I-like SAM-binding methyltransferase superfamily. rRNA adenine N(6)-methyltransferase family. RsmA subfamily.</text>
</comment>
<evidence type="ECO:0000256" key="7">
    <source>
        <dbReference type="HAMAP-Rule" id="MF_00607"/>
    </source>
</evidence>
<dbReference type="Pfam" id="PF00398">
    <property type="entry name" value="RrnaAD"/>
    <property type="match status" value="1"/>
</dbReference>
<proteinExistence type="inferred from homology"/>
<feature type="binding site" evidence="7 8">
    <location>
        <position position="45"/>
    </location>
    <ligand>
        <name>S-adenosyl-L-methionine</name>
        <dbReference type="ChEBI" id="CHEBI:59789"/>
    </ligand>
</feature>
<feature type="binding site" evidence="7 8">
    <location>
        <position position="121"/>
    </location>
    <ligand>
        <name>S-adenosyl-L-methionine</name>
        <dbReference type="ChEBI" id="CHEBI:59789"/>
    </ligand>
</feature>
<dbReference type="PANTHER" id="PTHR11727:SF7">
    <property type="entry name" value="DIMETHYLADENOSINE TRANSFERASE-RELATED"/>
    <property type="match status" value="1"/>
</dbReference>
<evidence type="ECO:0000256" key="6">
    <source>
        <dbReference type="ARBA" id="ARBA00022884"/>
    </source>
</evidence>
<dbReference type="CDD" id="cd02440">
    <property type="entry name" value="AdoMet_MTases"/>
    <property type="match status" value="1"/>
</dbReference>
<keyword evidence="4 7" id="KW-0808">Transferase</keyword>
<dbReference type="AlphaFoldDB" id="J0X0P5"/>
<keyword evidence="11" id="KW-1185">Reference proteome</keyword>
<accession>J0X0P5</accession>
<organism evidence="10 11">
    <name type="scientific">Scardovia wiggsiae F0424</name>
    <dbReference type="NCBI Taxonomy" id="857290"/>
    <lineage>
        <taxon>Bacteria</taxon>
        <taxon>Bacillati</taxon>
        <taxon>Actinomycetota</taxon>
        <taxon>Actinomycetes</taxon>
        <taxon>Bifidobacteriales</taxon>
        <taxon>Bifidobacteriaceae</taxon>
        <taxon>Scardovia</taxon>
    </lineage>
</organism>
<comment type="catalytic activity">
    <reaction evidence="7">
        <text>adenosine(1518)/adenosine(1519) in 16S rRNA + 4 S-adenosyl-L-methionine = N(6)-dimethyladenosine(1518)/N(6)-dimethyladenosine(1519) in 16S rRNA + 4 S-adenosyl-L-homocysteine + 4 H(+)</text>
        <dbReference type="Rhea" id="RHEA:19609"/>
        <dbReference type="Rhea" id="RHEA-COMP:10232"/>
        <dbReference type="Rhea" id="RHEA-COMP:10233"/>
        <dbReference type="ChEBI" id="CHEBI:15378"/>
        <dbReference type="ChEBI" id="CHEBI:57856"/>
        <dbReference type="ChEBI" id="CHEBI:59789"/>
        <dbReference type="ChEBI" id="CHEBI:74411"/>
        <dbReference type="ChEBI" id="CHEBI:74493"/>
        <dbReference type="EC" id="2.1.1.182"/>
    </reaction>
</comment>
<dbReference type="InterPro" id="IPR020598">
    <property type="entry name" value="rRNA_Ade_methylase_Trfase_N"/>
</dbReference>
<comment type="function">
    <text evidence="7">Specifically dimethylates two adjacent adenosines (A1518 and A1519) in the loop of a conserved hairpin near the 3'-end of 16S rRNA in the 30S particle. May play a critical role in biogenesis of 30S subunits.</text>
</comment>
<evidence type="ECO:0000259" key="9">
    <source>
        <dbReference type="SMART" id="SM00650"/>
    </source>
</evidence>
<keyword evidence="5 7" id="KW-0949">S-adenosyl-L-methionine</keyword>
<keyword evidence="3 7" id="KW-0489">Methyltransferase</keyword>
<dbReference type="InterPro" id="IPR001737">
    <property type="entry name" value="KsgA/Erm"/>
</dbReference>
<evidence type="ECO:0000256" key="4">
    <source>
        <dbReference type="ARBA" id="ARBA00022679"/>
    </source>
</evidence>
<feature type="binding site" evidence="7 8">
    <location>
        <position position="91"/>
    </location>
    <ligand>
        <name>S-adenosyl-L-methionine</name>
        <dbReference type="ChEBI" id="CHEBI:59789"/>
    </ligand>
</feature>
<feature type="binding site" evidence="7 8">
    <location>
        <position position="142"/>
    </location>
    <ligand>
        <name>S-adenosyl-L-methionine</name>
        <dbReference type="ChEBI" id="CHEBI:59789"/>
    </ligand>
</feature>
<dbReference type="SMART" id="SM00650">
    <property type="entry name" value="rADc"/>
    <property type="match status" value="1"/>
</dbReference>
<dbReference type="GO" id="GO:0052908">
    <property type="term" value="F:16S rRNA (adenine(1518)-N(6)/adenine(1519)-N(6))-dimethyltransferase activity"/>
    <property type="evidence" value="ECO:0007669"/>
    <property type="project" value="UniProtKB-EC"/>
</dbReference>
<protein>
    <recommendedName>
        <fullName evidence="7">Ribosomal RNA small subunit methyltransferase A</fullName>
        <ecNumber evidence="7">2.1.1.182</ecNumber>
    </recommendedName>
    <alternativeName>
        <fullName evidence="7">16S rRNA (adenine(1518)-N(6)/adenine(1519)-N(6))-dimethyltransferase</fullName>
    </alternativeName>
    <alternativeName>
        <fullName evidence="7">16S rRNA dimethyladenosine transferase</fullName>
    </alternativeName>
    <alternativeName>
        <fullName evidence="7">16S rRNA dimethylase</fullName>
    </alternativeName>
    <alternativeName>
        <fullName evidence="7">S-adenosylmethionine-6-N', N'-adenosyl(rRNA) dimethyltransferase</fullName>
    </alternativeName>
</protein>
<dbReference type="GO" id="GO:0003723">
    <property type="term" value="F:RNA binding"/>
    <property type="evidence" value="ECO:0007669"/>
    <property type="project" value="UniProtKB-UniRule"/>
</dbReference>
<evidence type="ECO:0000256" key="5">
    <source>
        <dbReference type="ARBA" id="ARBA00022691"/>
    </source>
</evidence>
<dbReference type="Proteomes" id="UP000006415">
    <property type="component" value="Unassembled WGS sequence"/>
</dbReference>
<evidence type="ECO:0000313" key="11">
    <source>
        <dbReference type="Proteomes" id="UP000006415"/>
    </source>
</evidence>
<evidence type="ECO:0000256" key="2">
    <source>
        <dbReference type="ARBA" id="ARBA00022552"/>
    </source>
</evidence>
<dbReference type="InterPro" id="IPR011530">
    <property type="entry name" value="rRNA_adenine_dimethylase"/>
</dbReference>
<dbReference type="FunFam" id="3.40.50.150:FF:000023">
    <property type="entry name" value="Ribosomal RNA small subunit methyltransferase A"/>
    <property type="match status" value="1"/>
</dbReference>
<dbReference type="Gene3D" id="1.10.8.100">
    <property type="entry name" value="Ribosomal RNA adenine dimethylase-like, domain 2"/>
    <property type="match status" value="1"/>
</dbReference>
<dbReference type="OrthoDB" id="9814755at2"/>
<dbReference type="HAMAP" id="MF_00607">
    <property type="entry name" value="16SrRNA_methyltr_A"/>
    <property type="match status" value="1"/>
</dbReference>
<dbReference type="GO" id="GO:0005829">
    <property type="term" value="C:cytosol"/>
    <property type="evidence" value="ECO:0007669"/>
    <property type="project" value="TreeGrafter"/>
</dbReference>
<keyword evidence="2 7" id="KW-0698">rRNA processing</keyword>
<dbReference type="NCBIfam" id="TIGR00755">
    <property type="entry name" value="ksgA"/>
    <property type="match status" value="1"/>
</dbReference>
<feature type="binding site" evidence="7 8">
    <location>
        <position position="43"/>
    </location>
    <ligand>
        <name>S-adenosyl-L-methionine</name>
        <dbReference type="ChEBI" id="CHEBI:59789"/>
    </ligand>
</feature>
<dbReference type="Gene3D" id="3.40.50.150">
    <property type="entry name" value="Vaccinia Virus protein VP39"/>
    <property type="match status" value="1"/>
</dbReference>
<dbReference type="RefSeq" id="WP_007147880.1">
    <property type="nucleotide sequence ID" value="NZ_AKCI01000001.1"/>
</dbReference>
<reference evidence="10 11" key="1">
    <citation type="submission" date="2012-01" db="EMBL/GenBank/DDBJ databases">
        <title>The Genome Sequence of Scardovia wiggsiae F0424.</title>
        <authorList>
            <consortium name="The Broad Institute Genome Sequencing Platform"/>
            <person name="Earl A."/>
            <person name="Ward D."/>
            <person name="Feldgarden M."/>
            <person name="Gevers D."/>
            <person name="Izard J."/>
            <person name="Ganesan A."/>
            <person name="Baranova O.V."/>
            <person name="Blanton J.M."/>
            <person name="Tanner A.C."/>
            <person name="Mathney J."/>
            <person name="Dewhirst F.E."/>
            <person name="Young S.K."/>
            <person name="Zeng Q."/>
            <person name="Gargeya S."/>
            <person name="Fitzgerald M."/>
            <person name="Haas B."/>
            <person name="Abouelleil A."/>
            <person name="Alvarado L."/>
            <person name="Arachchi H.M."/>
            <person name="Berlin A."/>
            <person name="Chapman S.B."/>
            <person name="Gearin G."/>
            <person name="Goldberg J."/>
            <person name="Griggs A."/>
            <person name="Gujja S."/>
            <person name="Hansen M."/>
            <person name="Heiman D."/>
            <person name="Howarth C."/>
            <person name="Larimer J."/>
            <person name="Lui A."/>
            <person name="MacDonald P.J.P."/>
            <person name="McCowen C."/>
            <person name="Montmayeur A."/>
            <person name="Murphy C."/>
            <person name="Neiman D."/>
            <person name="Pearson M."/>
            <person name="Priest M."/>
            <person name="Roberts A."/>
            <person name="Saif S."/>
            <person name="Shea T."/>
            <person name="Sisk P."/>
            <person name="Stolte C."/>
            <person name="Sykes S."/>
            <person name="Wortman J."/>
            <person name="Nusbaum C."/>
            <person name="Birren B."/>
        </authorList>
    </citation>
    <scope>NUCLEOTIDE SEQUENCE [LARGE SCALE GENOMIC DNA]</scope>
    <source>
        <strain evidence="10 11">F0424</strain>
    </source>
</reference>
<evidence type="ECO:0000313" key="10">
    <source>
        <dbReference type="EMBL" id="EJD64941.1"/>
    </source>
</evidence>
<keyword evidence="1 7" id="KW-0963">Cytoplasm</keyword>
<dbReference type="eggNOG" id="COG0030">
    <property type="taxonomic scope" value="Bacteria"/>
</dbReference>
<feature type="domain" description="Ribosomal RNA adenine methylase transferase N-terminal" evidence="9">
    <location>
        <begin position="50"/>
        <end position="227"/>
    </location>
</feature>
<dbReference type="EC" id="2.1.1.182" evidence="7"/>
<dbReference type="PROSITE" id="PS51689">
    <property type="entry name" value="SAM_RNA_A_N6_MT"/>
    <property type="match status" value="1"/>
</dbReference>
<comment type="caution">
    <text evidence="10">The sequence shown here is derived from an EMBL/GenBank/DDBJ whole genome shotgun (WGS) entry which is preliminary data.</text>
</comment>
<dbReference type="PANTHER" id="PTHR11727">
    <property type="entry name" value="DIMETHYLADENOSINE TRANSFERASE"/>
    <property type="match status" value="1"/>
</dbReference>
<dbReference type="SUPFAM" id="SSF53335">
    <property type="entry name" value="S-adenosyl-L-methionine-dependent methyltransferases"/>
    <property type="match status" value="1"/>
</dbReference>
<dbReference type="STRING" id="857290.HMPREF9156_00816"/>
<dbReference type="HOGENOM" id="CLU_041220_1_1_11"/>
<dbReference type="InterPro" id="IPR029063">
    <property type="entry name" value="SAM-dependent_MTases_sf"/>
</dbReference>
<dbReference type="PROSITE" id="PS01131">
    <property type="entry name" value="RRNA_A_DIMETH"/>
    <property type="match status" value="1"/>
</dbReference>
<evidence type="ECO:0000256" key="1">
    <source>
        <dbReference type="ARBA" id="ARBA00022490"/>
    </source>
</evidence>
<dbReference type="InterPro" id="IPR020596">
    <property type="entry name" value="rRNA_Ade_Mease_Trfase_CS"/>
</dbReference>